<name>G0N351_CAEBE</name>
<proteinExistence type="predicted"/>
<sequence>MDLMEERDLNPCLISRIFSKNDASSSDCLTGNNNGVNDVIHMQHANMELSETLNQTTLANSCYDYKNSYQYQSEQNETTSLNNGYIDNGFNHNPMHYHNGYKDRTNQNMKLDGVFDQTGMVDQYYPYQFDCLPDDQYHRIQENTMYSNCDPFNTDKHHAGLGPCANSGNLASVHNMVDYNAYEQPMLSNVDPYGVFYKNDTQQTSTYFDTNETILTNCHPRHEEQNIYSEAVSEGNNMYNYNHCSSYQVQHREEPT</sequence>
<gene>
    <name evidence="1" type="ORF">CAEBREN_02636</name>
</gene>
<evidence type="ECO:0000313" key="2">
    <source>
        <dbReference type="Proteomes" id="UP000008068"/>
    </source>
</evidence>
<reference evidence="2" key="1">
    <citation type="submission" date="2011-07" db="EMBL/GenBank/DDBJ databases">
        <authorList>
            <consortium name="Caenorhabditis brenneri Sequencing and Analysis Consortium"/>
            <person name="Wilson R.K."/>
        </authorList>
    </citation>
    <scope>NUCLEOTIDE SEQUENCE [LARGE SCALE GENOMIC DNA]</scope>
    <source>
        <strain evidence="2">PB2801</strain>
    </source>
</reference>
<dbReference type="InParanoid" id="G0N351"/>
<organism evidence="2">
    <name type="scientific">Caenorhabditis brenneri</name>
    <name type="common">Nematode worm</name>
    <dbReference type="NCBI Taxonomy" id="135651"/>
    <lineage>
        <taxon>Eukaryota</taxon>
        <taxon>Metazoa</taxon>
        <taxon>Ecdysozoa</taxon>
        <taxon>Nematoda</taxon>
        <taxon>Chromadorea</taxon>
        <taxon>Rhabditida</taxon>
        <taxon>Rhabditina</taxon>
        <taxon>Rhabditomorpha</taxon>
        <taxon>Rhabditoidea</taxon>
        <taxon>Rhabditidae</taxon>
        <taxon>Peloderinae</taxon>
        <taxon>Caenorhabditis</taxon>
    </lineage>
</organism>
<dbReference type="EMBL" id="GL379833">
    <property type="protein sequence ID" value="EGT51350.1"/>
    <property type="molecule type" value="Genomic_DNA"/>
</dbReference>
<evidence type="ECO:0000313" key="1">
    <source>
        <dbReference type="EMBL" id="EGT51350.1"/>
    </source>
</evidence>
<dbReference type="Proteomes" id="UP000008068">
    <property type="component" value="Unassembled WGS sequence"/>
</dbReference>
<dbReference type="AlphaFoldDB" id="G0N351"/>
<accession>G0N351</accession>
<protein>
    <submittedName>
        <fullName evidence="1">Uncharacterized protein</fullName>
    </submittedName>
</protein>
<dbReference type="HOGENOM" id="CLU_1086764_0_0_1"/>
<keyword evidence="2" id="KW-1185">Reference proteome</keyword>